<evidence type="ECO:0000259" key="1">
    <source>
        <dbReference type="PROSITE" id="PS50995"/>
    </source>
</evidence>
<name>A0A7W7QKM3_9ACTN</name>
<dbReference type="Proteomes" id="UP000552644">
    <property type="component" value="Unassembled WGS sequence"/>
</dbReference>
<protein>
    <submittedName>
        <fullName evidence="2">DNA-binding MarR family transcriptional regulator</fullName>
    </submittedName>
</protein>
<dbReference type="RefSeq" id="WP_184713857.1">
    <property type="nucleotide sequence ID" value="NZ_JACHJP010000002.1"/>
</dbReference>
<keyword evidence="3" id="KW-1185">Reference proteome</keyword>
<dbReference type="SUPFAM" id="SSF46785">
    <property type="entry name" value="Winged helix' DNA-binding domain"/>
    <property type="match status" value="1"/>
</dbReference>
<comment type="caution">
    <text evidence="2">The sequence shown here is derived from an EMBL/GenBank/DDBJ whole genome shotgun (WGS) entry which is preliminary data.</text>
</comment>
<dbReference type="Gene3D" id="1.10.10.10">
    <property type="entry name" value="Winged helix-like DNA-binding domain superfamily/Winged helix DNA-binding domain"/>
    <property type="match status" value="1"/>
</dbReference>
<dbReference type="PROSITE" id="PS50995">
    <property type="entry name" value="HTH_MARR_2"/>
    <property type="match status" value="1"/>
</dbReference>
<proteinExistence type="predicted"/>
<dbReference type="PANTHER" id="PTHR33164:SF43">
    <property type="entry name" value="HTH-TYPE TRANSCRIPTIONAL REPRESSOR YETL"/>
    <property type="match status" value="1"/>
</dbReference>
<dbReference type="Pfam" id="PF12802">
    <property type="entry name" value="MarR_2"/>
    <property type="match status" value="1"/>
</dbReference>
<dbReference type="PANTHER" id="PTHR33164">
    <property type="entry name" value="TRANSCRIPTIONAL REGULATOR, MARR FAMILY"/>
    <property type="match status" value="1"/>
</dbReference>
<dbReference type="InterPro" id="IPR000835">
    <property type="entry name" value="HTH_MarR-typ"/>
</dbReference>
<dbReference type="EMBL" id="JACHJP010000002">
    <property type="protein sequence ID" value="MBB4915154.1"/>
    <property type="molecule type" value="Genomic_DNA"/>
</dbReference>
<gene>
    <name evidence="2" type="ORF">FHS44_002239</name>
</gene>
<evidence type="ECO:0000313" key="3">
    <source>
        <dbReference type="Proteomes" id="UP000552644"/>
    </source>
</evidence>
<dbReference type="GO" id="GO:0003677">
    <property type="term" value="F:DNA binding"/>
    <property type="evidence" value="ECO:0007669"/>
    <property type="project" value="UniProtKB-KW"/>
</dbReference>
<evidence type="ECO:0000313" key="2">
    <source>
        <dbReference type="EMBL" id="MBB4915154.1"/>
    </source>
</evidence>
<dbReference type="PRINTS" id="PR00598">
    <property type="entry name" value="HTHMARR"/>
</dbReference>
<dbReference type="InterPro" id="IPR039422">
    <property type="entry name" value="MarR/SlyA-like"/>
</dbReference>
<dbReference type="InterPro" id="IPR036390">
    <property type="entry name" value="WH_DNA-bd_sf"/>
</dbReference>
<reference evidence="2 3" key="1">
    <citation type="submission" date="2020-08" db="EMBL/GenBank/DDBJ databases">
        <title>Genomic Encyclopedia of Type Strains, Phase III (KMG-III): the genomes of soil and plant-associated and newly described type strains.</title>
        <authorList>
            <person name="Whitman W."/>
        </authorList>
    </citation>
    <scope>NUCLEOTIDE SEQUENCE [LARGE SCALE GENOMIC DNA]</scope>
    <source>
        <strain evidence="2 3">CECT 8840</strain>
    </source>
</reference>
<accession>A0A7W7QKM3</accession>
<dbReference type="GO" id="GO:0003700">
    <property type="term" value="F:DNA-binding transcription factor activity"/>
    <property type="evidence" value="ECO:0007669"/>
    <property type="project" value="InterPro"/>
</dbReference>
<feature type="domain" description="HTH marR-type" evidence="1">
    <location>
        <begin position="1"/>
        <end position="140"/>
    </location>
</feature>
<dbReference type="SMART" id="SM00347">
    <property type="entry name" value="HTH_MARR"/>
    <property type="match status" value="1"/>
</dbReference>
<keyword evidence="2" id="KW-0238">DNA-binding</keyword>
<dbReference type="InterPro" id="IPR036388">
    <property type="entry name" value="WH-like_DNA-bd_sf"/>
</dbReference>
<dbReference type="AlphaFoldDB" id="A0A7W7QKM3"/>
<dbReference type="GO" id="GO:0006950">
    <property type="term" value="P:response to stress"/>
    <property type="evidence" value="ECO:0007669"/>
    <property type="project" value="TreeGrafter"/>
</dbReference>
<sequence>MDPRHLRLVLGGGSLVSQVGRDLRAATEARLASFDVTAQQAAVLLHAARHESSPNQLAAQLGTDTAGMTRLLDRLEAKGLILRRPRPGDRRSVVVELTGEGRELVPRLVPVFGHIAHGLLAGFSEEEVEQLVALLQRMLGNLGGLGGPAVANQ</sequence>
<organism evidence="2 3">
    <name type="scientific">Streptosporangium saharense</name>
    <dbReference type="NCBI Taxonomy" id="1706840"/>
    <lineage>
        <taxon>Bacteria</taxon>
        <taxon>Bacillati</taxon>
        <taxon>Actinomycetota</taxon>
        <taxon>Actinomycetes</taxon>
        <taxon>Streptosporangiales</taxon>
        <taxon>Streptosporangiaceae</taxon>
        <taxon>Streptosporangium</taxon>
    </lineage>
</organism>